<dbReference type="InterPro" id="IPR043129">
    <property type="entry name" value="ATPase_NBD"/>
</dbReference>
<dbReference type="Gene3D" id="3.30.420.40">
    <property type="match status" value="1"/>
</dbReference>
<dbReference type="Pfam" id="PF00022">
    <property type="entry name" value="Actin"/>
    <property type="match status" value="1"/>
</dbReference>
<protein>
    <submittedName>
        <fullName evidence="2">Rod shape-determining protein MreC</fullName>
    </submittedName>
</protein>
<feature type="region of interest" description="Disordered" evidence="1">
    <location>
        <begin position="159"/>
        <end position="178"/>
    </location>
</feature>
<dbReference type="InterPro" id="IPR004000">
    <property type="entry name" value="Actin"/>
</dbReference>
<dbReference type="RefSeq" id="WP_399619831.1">
    <property type="nucleotide sequence ID" value="NZ_JBITYT010000014.1"/>
</dbReference>
<dbReference type="EMBL" id="JBITYT010000014">
    <property type="protein sequence ID" value="MFI9123050.1"/>
    <property type="molecule type" value="Genomic_DNA"/>
</dbReference>
<sequence length="261" mass="26583">MGSFGSAHGGRGTGRPVRGIALDIGSSRTRAWAPGAGVFADVPSGPVLRGRVTDADSQLRLLRRLTAAAPGGEGHDTVVMLTHPVLAGREEREAVKRVVDGLGAVRVFAVDSARAAAAYAAPSGEGPLLVVDLGAQLTEVTLVVDGLVADARLAEVGLDDLPEPGNAQDSASAPDPVAGTAADLVSDLWRRDRTGAVRGALRRGVLVTGGGALRLDVTGRLAHLLRARLRLANDPSTSVVRGAGLMLASALRHPAAPPARG</sequence>
<proteinExistence type="predicted"/>
<reference evidence="2 3" key="1">
    <citation type="submission" date="2024-10" db="EMBL/GenBank/DDBJ databases">
        <title>The Natural Products Discovery Center: Release of the First 8490 Sequenced Strains for Exploring Actinobacteria Biosynthetic Diversity.</title>
        <authorList>
            <person name="Kalkreuter E."/>
            <person name="Kautsar S.A."/>
            <person name="Yang D."/>
            <person name="Bader C.D."/>
            <person name="Teijaro C.N."/>
            <person name="Fluegel L."/>
            <person name="Davis C.M."/>
            <person name="Simpson J.R."/>
            <person name="Lauterbach L."/>
            <person name="Steele A.D."/>
            <person name="Gui C."/>
            <person name="Meng S."/>
            <person name="Li G."/>
            <person name="Viehrig K."/>
            <person name="Ye F."/>
            <person name="Su P."/>
            <person name="Kiefer A.F."/>
            <person name="Nichols A."/>
            <person name="Cepeda A.J."/>
            <person name="Yan W."/>
            <person name="Fan B."/>
            <person name="Jiang Y."/>
            <person name="Adhikari A."/>
            <person name="Zheng C.-J."/>
            <person name="Schuster L."/>
            <person name="Cowan T.M."/>
            <person name="Smanski M.J."/>
            <person name="Chevrette M.G."/>
            <person name="De Carvalho L.P.S."/>
            <person name="Shen B."/>
        </authorList>
    </citation>
    <scope>NUCLEOTIDE SEQUENCE [LARGE SCALE GENOMIC DNA]</scope>
    <source>
        <strain evidence="2 3">NPDC053346</strain>
    </source>
</reference>
<gene>
    <name evidence="2" type="ORF">ACIGW0_27265</name>
</gene>
<dbReference type="PANTHER" id="PTHR42749">
    <property type="entry name" value="CELL SHAPE-DETERMINING PROTEIN MREB"/>
    <property type="match status" value="1"/>
</dbReference>
<keyword evidence="3" id="KW-1185">Reference proteome</keyword>
<evidence type="ECO:0000313" key="2">
    <source>
        <dbReference type="EMBL" id="MFI9123050.1"/>
    </source>
</evidence>
<dbReference type="SUPFAM" id="SSF53067">
    <property type="entry name" value="Actin-like ATPase domain"/>
    <property type="match status" value="1"/>
</dbReference>
<dbReference type="Proteomes" id="UP001614391">
    <property type="component" value="Unassembled WGS sequence"/>
</dbReference>
<organism evidence="2 3">
    <name type="scientific">Streptomyces bikiniensis</name>
    <dbReference type="NCBI Taxonomy" id="1896"/>
    <lineage>
        <taxon>Bacteria</taxon>
        <taxon>Bacillati</taxon>
        <taxon>Actinomycetota</taxon>
        <taxon>Actinomycetes</taxon>
        <taxon>Kitasatosporales</taxon>
        <taxon>Streptomycetaceae</taxon>
        <taxon>Streptomyces</taxon>
    </lineage>
</organism>
<name>A0ABW8D397_STRBI</name>
<accession>A0ABW8D397</accession>
<evidence type="ECO:0000256" key="1">
    <source>
        <dbReference type="SAM" id="MobiDB-lite"/>
    </source>
</evidence>
<comment type="caution">
    <text evidence="2">The sequence shown here is derived from an EMBL/GenBank/DDBJ whole genome shotgun (WGS) entry which is preliminary data.</text>
</comment>
<dbReference type="PANTHER" id="PTHR42749:SF1">
    <property type="entry name" value="CELL SHAPE-DETERMINING PROTEIN MREB"/>
    <property type="match status" value="1"/>
</dbReference>
<evidence type="ECO:0000313" key="3">
    <source>
        <dbReference type="Proteomes" id="UP001614391"/>
    </source>
</evidence>